<reference evidence="2" key="1">
    <citation type="submission" date="2013-04" db="EMBL/GenBank/DDBJ databases">
        <authorList>
            <person name="Qu J."/>
            <person name="Murali S.C."/>
            <person name="Bandaranaike D."/>
            <person name="Bellair M."/>
            <person name="Blankenburg K."/>
            <person name="Chao H."/>
            <person name="Dinh H."/>
            <person name="Doddapaneni H."/>
            <person name="Downs B."/>
            <person name="Dugan-Rocha S."/>
            <person name="Elkadiri S."/>
            <person name="Gnanaolivu R.D."/>
            <person name="Hernandez B."/>
            <person name="Javaid M."/>
            <person name="Jayaseelan J.C."/>
            <person name="Lee S."/>
            <person name="Li M."/>
            <person name="Ming W."/>
            <person name="Munidasa M."/>
            <person name="Muniz J."/>
            <person name="Nguyen L."/>
            <person name="Ongeri F."/>
            <person name="Osuji N."/>
            <person name="Pu L.-L."/>
            <person name="Puazo M."/>
            <person name="Qu C."/>
            <person name="Quiroz J."/>
            <person name="Raj R."/>
            <person name="Weissenberger G."/>
            <person name="Xin Y."/>
            <person name="Zou X."/>
            <person name="Han Y."/>
            <person name="Richards S."/>
            <person name="Worley K."/>
            <person name="Muzny D."/>
            <person name="Gibbs R."/>
        </authorList>
    </citation>
    <scope>NUCLEOTIDE SEQUENCE</scope>
    <source>
        <strain evidence="2">Sampled in the wild</strain>
    </source>
</reference>
<dbReference type="CDD" id="cd18297">
    <property type="entry name" value="BTB_POZ_ABTB2-like"/>
    <property type="match status" value="1"/>
</dbReference>
<keyword evidence="3" id="KW-1185">Reference proteome</keyword>
<reference evidence="2" key="2">
    <citation type="submission" date="2017-10" db="EMBL/GenBank/DDBJ databases">
        <title>Ladona fulva Genome sequencing and assembly.</title>
        <authorList>
            <person name="Murali S."/>
            <person name="Richards S."/>
            <person name="Bandaranaike D."/>
            <person name="Bellair M."/>
            <person name="Blankenburg K."/>
            <person name="Chao H."/>
            <person name="Dinh H."/>
            <person name="Doddapaneni H."/>
            <person name="Dugan-Rocha S."/>
            <person name="Elkadiri S."/>
            <person name="Gnanaolivu R."/>
            <person name="Hernandez B."/>
            <person name="Skinner E."/>
            <person name="Javaid M."/>
            <person name="Lee S."/>
            <person name="Li M."/>
            <person name="Ming W."/>
            <person name="Munidasa M."/>
            <person name="Muniz J."/>
            <person name="Nguyen L."/>
            <person name="Hughes D."/>
            <person name="Osuji N."/>
            <person name="Pu L.-L."/>
            <person name="Puazo M."/>
            <person name="Qu C."/>
            <person name="Quiroz J."/>
            <person name="Raj R."/>
            <person name="Weissenberger G."/>
            <person name="Xin Y."/>
            <person name="Zou X."/>
            <person name="Han Y."/>
            <person name="Worley K."/>
            <person name="Muzny D."/>
            <person name="Gibbs R."/>
        </authorList>
    </citation>
    <scope>NUCLEOTIDE SEQUENCE</scope>
    <source>
        <strain evidence="2">Sampled in the wild</strain>
    </source>
</reference>
<comment type="caution">
    <text evidence="2">The sequence shown here is derived from an EMBL/GenBank/DDBJ whole genome shotgun (WGS) entry which is preliminary data.</text>
</comment>
<organism evidence="2 3">
    <name type="scientific">Ladona fulva</name>
    <name type="common">Scarce chaser dragonfly</name>
    <name type="synonym">Libellula fulva</name>
    <dbReference type="NCBI Taxonomy" id="123851"/>
    <lineage>
        <taxon>Eukaryota</taxon>
        <taxon>Metazoa</taxon>
        <taxon>Ecdysozoa</taxon>
        <taxon>Arthropoda</taxon>
        <taxon>Hexapoda</taxon>
        <taxon>Insecta</taxon>
        <taxon>Pterygota</taxon>
        <taxon>Palaeoptera</taxon>
        <taxon>Odonata</taxon>
        <taxon>Epiprocta</taxon>
        <taxon>Anisoptera</taxon>
        <taxon>Libelluloidea</taxon>
        <taxon>Libellulidae</taxon>
        <taxon>Ladona</taxon>
    </lineage>
</organism>
<evidence type="ECO:0000259" key="1">
    <source>
        <dbReference type="PROSITE" id="PS50097"/>
    </source>
</evidence>
<evidence type="ECO:0000313" key="2">
    <source>
        <dbReference type="EMBL" id="KAG8233542.1"/>
    </source>
</evidence>
<dbReference type="SMART" id="SM00225">
    <property type="entry name" value="BTB"/>
    <property type="match status" value="1"/>
</dbReference>
<dbReference type="OrthoDB" id="2316821at2759"/>
<accession>A0A8K0P573</accession>
<proteinExistence type="predicted"/>
<feature type="domain" description="BTB" evidence="1">
    <location>
        <begin position="97"/>
        <end position="159"/>
    </location>
</feature>
<dbReference type="PROSITE" id="PS50097">
    <property type="entry name" value="BTB"/>
    <property type="match status" value="1"/>
</dbReference>
<gene>
    <name evidence="2" type="ORF">J437_LFUL012785</name>
</gene>
<dbReference type="EMBL" id="KZ308726">
    <property type="protein sequence ID" value="KAG8233542.1"/>
    <property type="molecule type" value="Genomic_DNA"/>
</dbReference>
<dbReference type="InterPro" id="IPR000210">
    <property type="entry name" value="BTB/POZ_dom"/>
</dbReference>
<evidence type="ECO:0000313" key="3">
    <source>
        <dbReference type="Proteomes" id="UP000792457"/>
    </source>
</evidence>
<dbReference type="AlphaFoldDB" id="A0A8K0P573"/>
<dbReference type="SUPFAM" id="SSF54695">
    <property type="entry name" value="POZ domain"/>
    <property type="match status" value="1"/>
</dbReference>
<dbReference type="PANTHER" id="PTHR46071">
    <property type="entry name" value="ANKYRIN REPEAT AND BTB/POZ DOMAIN-CONTAINING"/>
    <property type="match status" value="1"/>
</dbReference>
<sequence>MHALATAHESRLESVIDQLLQDFLQVWPDDCSSQFVDDCLPLLFNIFRYSKNEGTTLLLADIFSTCYGWGRIEEVKEGARSGGARIDPSFVNNPELSDVQFRVEGQVFYAHKIVLITSSPRFRSMLGSKSCCEGNPPVVQINDIRYDIFQMVMQYLYKGGCGGSVGGSSKKKDGTEESVDEGEDSLEVEQQDVLELMAAANFFQLDGLLRFCEARCSKMVDLDNIVSMYIHAKVSKLLKKFWLNTSIIMNLFSTFRIIAIILQVYNATRLLEYCQGFLLQNMVALLTYDDSVKRLLFGKRLHNHDVLSALLVTLQTRIRSRNASGASLVAGIAASAVGGRNPSTSSFKPK</sequence>
<dbReference type="CDD" id="cd18491">
    <property type="entry name" value="BACK_ABTB2_like"/>
    <property type="match status" value="1"/>
</dbReference>
<dbReference type="Pfam" id="PF00651">
    <property type="entry name" value="BTB"/>
    <property type="match status" value="1"/>
</dbReference>
<dbReference type="PANTHER" id="PTHR46071:SF2">
    <property type="entry name" value="ANKYRIN REPEAT AND BTB_POZ DOMAIN-CONTAINING PROTEIN 2-LIKE PROTEIN"/>
    <property type="match status" value="1"/>
</dbReference>
<dbReference type="Proteomes" id="UP000792457">
    <property type="component" value="Unassembled WGS sequence"/>
</dbReference>
<dbReference type="Gene3D" id="3.30.710.10">
    <property type="entry name" value="Potassium Channel Kv1.1, Chain A"/>
    <property type="match status" value="1"/>
</dbReference>
<dbReference type="InterPro" id="IPR052089">
    <property type="entry name" value="Ankyrin-BTB/POZ_domain"/>
</dbReference>
<dbReference type="InterPro" id="IPR011333">
    <property type="entry name" value="SKP1/BTB/POZ_sf"/>
</dbReference>
<protein>
    <recommendedName>
        <fullName evidence="1">BTB domain-containing protein</fullName>
    </recommendedName>
</protein>
<name>A0A8K0P573_LADFU</name>